<feature type="coiled-coil region" evidence="1">
    <location>
        <begin position="101"/>
        <end position="170"/>
    </location>
</feature>
<feature type="region of interest" description="Disordered" evidence="2">
    <location>
        <begin position="60"/>
        <end position="81"/>
    </location>
</feature>
<sequence length="310" mass="34505">MTSSHPDAEDKQWLSTLGLKEHEQAVLQAWTEDDGLGHLNASLFAELLMAVNDDVTRPLAKREDRGERAHSQTKADVRQFSRRRHCRVSGAPVLLDLPEMVRRLQDSVSNLEHSVSNLEHSVSNLEHSVSNLEHRVSNLEHSVSNLEHSVSNLEHSVSNLEHSVSNLEHSVSNLQHSVSNLQHSVGKLEGSVGKLQDRVSNVEVSVQGMADDLATVKEHVQVFSRSANMLMFPFKQYFRPVDIGQESRGSNESFRVRLRKAYKTESEGAEKARGTKPANARVTSGLVLLGAATVAGYRKWGSYNAPRLRL</sequence>
<evidence type="ECO:0000256" key="2">
    <source>
        <dbReference type="SAM" id="MobiDB-lite"/>
    </source>
</evidence>
<dbReference type="AlphaFoldDB" id="A0A150G3D8"/>
<dbReference type="EMBL" id="LSYV01000069">
    <property type="protein sequence ID" value="KXZ44367.1"/>
    <property type="molecule type" value="Genomic_DNA"/>
</dbReference>
<dbReference type="OrthoDB" id="342281at2759"/>
<proteinExistence type="predicted"/>
<evidence type="ECO:0000313" key="3">
    <source>
        <dbReference type="EMBL" id="KXZ44367.1"/>
    </source>
</evidence>
<evidence type="ECO:0000256" key="1">
    <source>
        <dbReference type="SAM" id="Coils"/>
    </source>
</evidence>
<dbReference type="Gene3D" id="1.20.5.340">
    <property type="match status" value="1"/>
</dbReference>
<organism evidence="3 4">
    <name type="scientific">Gonium pectorale</name>
    <name type="common">Green alga</name>
    <dbReference type="NCBI Taxonomy" id="33097"/>
    <lineage>
        <taxon>Eukaryota</taxon>
        <taxon>Viridiplantae</taxon>
        <taxon>Chlorophyta</taxon>
        <taxon>core chlorophytes</taxon>
        <taxon>Chlorophyceae</taxon>
        <taxon>CS clade</taxon>
        <taxon>Chlamydomonadales</taxon>
        <taxon>Volvocaceae</taxon>
        <taxon>Gonium</taxon>
    </lineage>
</organism>
<keyword evidence="1" id="KW-0175">Coiled coil</keyword>
<dbReference type="Proteomes" id="UP000075714">
    <property type="component" value="Unassembled WGS sequence"/>
</dbReference>
<accession>A0A150G3D8</accession>
<evidence type="ECO:0000313" key="4">
    <source>
        <dbReference type="Proteomes" id="UP000075714"/>
    </source>
</evidence>
<name>A0A150G3D8_GONPE</name>
<gene>
    <name evidence="3" type="ORF">GPECTOR_68g338</name>
</gene>
<comment type="caution">
    <text evidence="3">The sequence shown here is derived from an EMBL/GenBank/DDBJ whole genome shotgun (WGS) entry which is preliminary data.</text>
</comment>
<keyword evidence="4" id="KW-1185">Reference proteome</keyword>
<dbReference type="PANTHER" id="PTHR38753">
    <property type="entry name" value="SLR1441 PROTEIN"/>
    <property type="match status" value="1"/>
</dbReference>
<dbReference type="STRING" id="33097.A0A150G3D8"/>
<dbReference type="PANTHER" id="PTHR38753:SF1">
    <property type="entry name" value="SLR1441 PROTEIN"/>
    <property type="match status" value="1"/>
</dbReference>
<feature type="compositionally biased region" description="Basic and acidic residues" evidence="2">
    <location>
        <begin position="60"/>
        <end position="79"/>
    </location>
</feature>
<dbReference type="SUPFAM" id="SSF57997">
    <property type="entry name" value="Tropomyosin"/>
    <property type="match status" value="1"/>
</dbReference>
<reference evidence="4" key="1">
    <citation type="journal article" date="2016" name="Nat. Commun.">
        <title>The Gonium pectorale genome demonstrates co-option of cell cycle regulation during the evolution of multicellularity.</title>
        <authorList>
            <person name="Hanschen E.R."/>
            <person name="Marriage T.N."/>
            <person name="Ferris P.J."/>
            <person name="Hamaji T."/>
            <person name="Toyoda A."/>
            <person name="Fujiyama A."/>
            <person name="Neme R."/>
            <person name="Noguchi H."/>
            <person name="Minakuchi Y."/>
            <person name="Suzuki M."/>
            <person name="Kawai-Toyooka H."/>
            <person name="Smith D.R."/>
            <person name="Sparks H."/>
            <person name="Anderson J."/>
            <person name="Bakaric R."/>
            <person name="Luria V."/>
            <person name="Karger A."/>
            <person name="Kirschner M.W."/>
            <person name="Durand P.M."/>
            <person name="Michod R.E."/>
            <person name="Nozaki H."/>
            <person name="Olson B.J."/>
        </authorList>
    </citation>
    <scope>NUCLEOTIDE SEQUENCE [LARGE SCALE GENOMIC DNA]</scope>
    <source>
        <strain evidence="4">NIES-2863</strain>
    </source>
</reference>
<protein>
    <submittedName>
        <fullName evidence="3">Uncharacterized protein</fullName>
    </submittedName>
</protein>
<dbReference type="Gene3D" id="1.20.5.490">
    <property type="entry name" value="Single helix bin"/>
    <property type="match status" value="1"/>
</dbReference>